<dbReference type="EMBL" id="JACJVR010000068">
    <property type="protein sequence ID" value="MBB6693180.1"/>
    <property type="molecule type" value="Genomic_DNA"/>
</dbReference>
<feature type="transmembrane region" description="Helical" evidence="1">
    <location>
        <begin position="74"/>
        <end position="91"/>
    </location>
</feature>
<dbReference type="Proteomes" id="UP000553776">
    <property type="component" value="Unassembled WGS sequence"/>
</dbReference>
<proteinExistence type="predicted"/>
<evidence type="ECO:0000256" key="1">
    <source>
        <dbReference type="SAM" id="Phobius"/>
    </source>
</evidence>
<keyword evidence="3" id="KW-1185">Reference proteome</keyword>
<organism evidence="2 3">
    <name type="scientific">Cohnella xylanilytica</name>
    <dbReference type="NCBI Taxonomy" id="557555"/>
    <lineage>
        <taxon>Bacteria</taxon>
        <taxon>Bacillati</taxon>
        <taxon>Bacillota</taxon>
        <taxon>Bacilli</taxon>
        <taxon>Bacillales</taxon>
        <taxon>Paenibacillaceae</taxon>
        <taxon>Cohnella</taxon>
    </lineage>
</organism>
<protein>
    <submittedName>
        <fullName evidence="2">Uncharacterized protein</fullName>
    </submittedName>
</protein>
<dbReference type="RefSeq" id="WP_185137163.1">
    <property type="nucleotide sequence ID" value="NZ_BORM01000015.1"/>
</dbReference>
<evidence type="ECO:0000313" key="2">
    <source>
        <dbReference type="EMBL" id="MBB6693180.1"/>
    </source>
</evidence>
<keyword evidence="1" id="KW-0472">Membrane</keyword>
<dbReference type="AlphaFoldDB" id="A0A841U579"/>
<keyword evidence="1" id="KW-0812">Transmembrane</keyword>
<feature type="transmembrane region" description="Helical" evidence="1">
    <location>
        <begin position="35"/>
        <end position="54"/>
    </location>
</feature>
<feature type="transmembrane region" description="Helical" evidence="1">
    <location>
        <begin position="6"/>
        <end position="23"/>
    </location>
</feature>
<gene>
    <name evidence="2" type="ORF">H7B90_17385</name>
</gene>
<accession>A0A841U579</accession>
<sequence length="159" mass="18442">MHEWILSAYSLIAWVVIAWFAILPRKLPVTENLCVYFCIVLLMTSVFTTLHINMRRILYSEKLTLYFCIEFANYIIYPLLLLAFVNVIFTARSTAIRIGTTLLTYAALCAVHLTLKLLRIIAFHHWTFVMSMLMFACFMAAAWALEKAFAYLIRKEEAA</sequence>
<keyword evidence="1" id="KW-1133">Transmembrane helix</keyword>
<evidence type="ECO:0000313" key="3">
    <source>
        <dbReference type="Proteomes" id="UP000553776"/>
    </source>
</evidence>
<reference evidence="2 3" key="1">
    <citation type="submission" date="2020-08" db="EMBL/GenBank/DDBJ databases">
        <title>Cohnella phylogeny.</title>
        <authorList>
            <person name="Dunlap C."/>
        </authorList>
    </citation>
    <scope>NUCLEOTIDE SEQUENCE [LARGE SCALE GENOMIC DNA]</scope>
    <source>
        <strain evidence="2 3">DSM 25239</strain>
    </source>
</reference>
<feature type="transmembrane region" description="Helical" evidence="1">
    <location>
        <begin position="103"/>
        <end position="122"/>
    </location>
</feature>
<name>A0A841U579_9BACL</name>
<comment type="caution">
    <text evidence="2">The sequence shown here is derived from an EMBL/GenBank/DDBJ whole genome shotgun (WGS) entry which is preliminary data.</text>
</comment>
<feature type="transmembrane region" description="Helical" evidence="1">
    <location>
        <begin position="128"/>
        <end position="145"/>
    </location>
</feature>